<dbReference type="Proteomes" id="UP001174909">
    <property type="component" value="Unassembled WGS sequence"/>
</dbReference>
<accession>A0AA35SLC3</accession>
<feature type="domain" description="MurL N-terminal" evidence="2">
    <location>
        <begin position="243"/>
        <end position="303"/>
    </location>
</feature>
<dbReference type="Pfam" id="PF26299">
    <property type="entry name" value="MurL_N"/>
    <property type="match status" value="1"/>
</dbReference>
<feature type="domain" description="MurL C-terminal" evidence="1">
    <location>
        <begin position="333"/>
        <end position="408"/>
    </location>
</feature>
<organism evidence="3 4">
    <name type="scientific">Geodia barretti</name>
    <name type="common">Barrett's horny sponge</name>
    <dbReference type="NCBI Taxonomy" id="519541"/>
    <lineage>
        <taxon>Eukaryota</taxon>
        <taxon>Metazoa</taxon>
        <taxon>Porifera</taxon>
        <taxon>Demospongiae</taxon>
        <taxon>Heteroscleromorpha</taxon>
        <taxon>Tetractinellida</taxon>
        <taxon>Astrophorina</taxon>
        <taxon>Geodiidae</taxon>
        <taxon>Geodia</taxon>
    </lineage>
</organism>
<sequence>MASTTLRVLTLQSLQAAGSQLSIRYSYGKHRFSLSYWYDFDLEPLDGIYGSDFMEKVYTHCAAFSIFHLCSLKPDLLDWGPYSRWHTAEFERVWNSTWSGLSGQWRYENDLPDISAPAFISKPSSATNTITIESQSPPTTLAFFGGGKDSLAMYELLSRTGIPFSCVSYSHSVYGRSVVQHRLCDKVLKLLNSESCKHHHKLCIMEDFLDSPVLESIGKRVGIESFMEGETPASLFSSLPIVLYYRYTSIAIGNERSSNTGNLVWEHTGEDINHQWGKSREAEILFSEYIQRALISNAPYFSVLQPLYDAVIFSVAASRLEAAIFTHSCNFVKPWCKRCPKCCYVWLMFMTFFPCNVVDEMFQGANLLDIPQNEIHFVQMLGLGSNKPFECVGDIDEAKLGFELCRRKGLQGKAMDIYKEKLLQAMDEKALANLFSKYTTVYTSDPSNAPPAVWDRLFPILKQAAVDARKRIEAELSRIY</sequence>
<gene>
    <name evidence="3" type="ORF">GBAR_LOCUS18243</name>
</gene>
<keyword evidence="4" id="KW-1185">Reference proteome</keyword>
<dbReference type="Pfam" id="PF26298">
    <property type="entry name" value="MurL_epimerase_C"/>
    <property type="match status" value="1"/>
</dbReference>
<dbReference type="AlphaFoldDB" id="A0AA35SLC3"/>
<name>A0AA35SLC3_GEOBA</name>
<evidence type="ECO:0000313" key="4">
    <source>
        <dbReference type="Proteomes" id="UP001174909"/>
    </source>
</evidence>
<comment type="caution">
    <text evidence="3">The sequence shown here is derived from an EMBL/GenBank/DDBJ whole genome shotgun (WGS) entry which is preliminary data.</text>
</comment>
<dbReference type="EMBL" id="CASHTH010002590">
    <property type="protein sequence ID" value="CAI8032235.1"/>
    <property type="molecule type" value="Genomic_DNA"/>
</dbReference>
<evidence type="ECO:0000313" key="3">
    <source>
        <dbReference type="EMBL" id="CAI8032235.1"/>
    </source>
</evidence>
<protein>
    <submittedName>
        <fullName evidence="3">UDP-N-acetyl-alpha-D-muramoyl-L-alanyl-L-glutamat e epimerase</fullName>
    </submittedName>
</protein>
<reference evidence="3" key="1">
    <citation type="submission" date="2023-03" db="EMBL/GenBank/DDBJ databases">
        <authorList>
            <person name="Steffen K."/>
            <person name="Cardenas P."/>
        </authorList>
    </citation>
    <scope>NUCLEOTIDE SEQUENCE</scope>
</reference>
<evidence type="ECO:0000259" key="1">
    <source>
        <dbReference type="Pfam" id="PF26298"/>
    </source>
</evidence>
<dbReference type="InterPro" id="IPR058740">
    <property type="entry name" value="MurL_N"/>
</dbReference>
<dbReference type="InterPro" id="IPR058741">
    <property type="entry name" value="MurL_C"/>
</dbReference>
<proteinExistence type="predicted"/>
<evidence type="ECO:0000259" key="2">
    <source>
        <dbReference type="Pfam" id="PF26299"/>
    </source>
</evidence>